<comment type="similarity">
    <text evidence="2">Belongs to the SF-assemblin family.</text>
</comment>
<evidence type="ECO:0000313" key="7">
    <source>
        <dbReference type="EMBL" id="GIQ91766.1"/>
    </source>
</evidence>
<dbReference type="Proteomes" id="UP000265618">
    <property type="component" value="Unassembled WGS sequence"/>
</dbReference>
<keyword evidence="3" id="KW-0963">Cytoplasm</keyword>
<proteinExistence type="inferred from homology"/>
<dbReference type="Pfam" id="PF06705">
    <property type="entry name" value="SF-assemblin"/>
    <property type="match status" value="1"/>
</dbReference>
<dbReference type="AlphaFoldDB" id="A0A9K3GRF4"/>
<evidence type="ECO:0000256" key="4">
    <source>
        <dbReference type="ARBA" id="ARBA00022701"/>
    </source>
</evidence>
<accession>A0A9K3GRF4</accession>
<keyword evidence="6" id="KW-0206">Cytoskeleton</keyword>
<keyword evidence="5" id="KW-0175">Coiled coil</keyword>
<evidence type="ECO:0000256" key="6">
    <source>
        <dbReference type="ARBA" id="ARBA00023212"/>
    </source>
</evidence>
<organism evidence="7 8">
    <name type="scientific">Kipferlia bialata</name>
    <dbReference type="NCBI Taxonomy" id="797122"/>
    <lineage>
        <taxon>Eukaryota</taxon>
        <taxon>Metamonada</taxon>
        <taxon>Carpediemonas-like organisms</taxon>
        <taxon>Kipferlia</taxon>
    </lineage>
</organism>
<evidence type="ECO:0000256" key="5">
    <source>
        <dbReference type="ARBA" id="ARBA00023054"/>
    </source>
</evidence>
<name>A0A9K3GRF4_9EUKA</name>
<evidence type="ECO:0000256" key="1">
    <source>
        <dbReference type="ARBA" id="ARBA00004245"/>
    </source>
</evidence>
<dbReference type="InterPro" id="IPR008374">
    <property type="entry name" value="SF_assemblin/giardin_b"/>
</dbReference>
<protein>
    <submittedName>
        <fullName evidence="7">Uncharacterized protein</fullName>
    </submittedName>
</protein>
<evidence type="ECO:0000313" key="8">
    <source>
        <dbReference type="Proteomes" id="UP000265618"/>
    </source>
</evidence>
<gene>
    <name evidence="7" type="ORF">KIPB_015162</name>
</gene>
<keyword evidence="4" id="KW-0493">Microtubule</keyword>
<sequence length="63" mass="7227">ALDKKRQRVSEKMQAVLMEQLDTVRERLDSEILARQESEEHIIGTMDDVVANLQTGLSMITKK</sequence>
<dbReference type="EMBL" id="BDIP01008297">
    <property type="protein sequence ID" value="GIQ91766.1"/>
    <property type="molecule type" value="Genomic_DNA"/>
</dbReference>
<feature type="non-terminal residue" evidence="7">
    <location>
        <position position="63"/>
    </location>
</feature>
<keyword evidence="8" id="KW-1185">Reference proteome</keyword>
<evidence type="ECO:0000256" key="3">
    <source>
        <dbReference type="ARBA" id="ARBA00022490"/>
    </source>
</evidence>
<dbReference type="GO" id="GO:0005874">
    <property type="term" value="C:microtubule"/>
    <property type="evidence" value="ECO:0007669"/>
    <property type="project" value="UniProtKB-KW"/>
</dbReference>
<evidence type="ECO:0000256" key="2">
    <source>
        <dbReference type="ARBA" id="ARBA00005678"/>
    </source>
</evidence>
<dbReference type="GO" id="GO:0005200">
    <property type="term" value="F:structural constituent of cytoskeleton"/>
    <property type="evidence" value="ECO:0007669"/>
    <property type="project" value="InterPro"/>
</dbReference>
<comment type="subcellular location">
    <subcellularLocation>
        <location evidence="1">Cytoplasm</location>
        <location evidence="1">Cytoskeleton</location>
    </subcellularLocation>
</comment>
<reference evidence="7 8" key="1">
    <citation type="journal article" date="2018" name="PLoS ONE">
        <title>The draft genome of Kipferlia bialata reveals reductive genome evolution in fornicate parasites.</title>
        <authorList>
            <person name="Tanifuji G."/>
            <person name="Takabayashi S."/>
            <person name="Kume K."/>
            <person name="Takagi M."/>
            <person name="Nakayama T."/>
            <person name="Kamikawa R."/>
            <person name="Inagaki Y."/>
            <person name="Hashimoto T."/>
        </authorList>
    </citation>
    <scope>NUCLEOTIDE SEQUENCE [LARGE SCALE GENOMIC DNA]</scope>
    <source>
        <strain evidence="7">NY0173</strain>
    </source>
</reference>
<comment type="caution">
    <text evidence="7">The sequence shown here is derived from an EMBL/GenBank/DDBJ whole genome shotgun (WGS) entry which is preliminary data.</text>
</comment>